<evidence type="ECO:0000313" key="1">
    <source>
        <dbReference type="EMBL" id="MBW4548019.1"/>
    </source>
</evidence>
<comment type="caution">
    <text evidence="1">The sequence shown here is derived from an EMBL/GenBank/DDBJ whole genome shotgun (WGS) entry which is preliminary data.</text>
</comment>
<protein>
    <submittedName>
        <fullName evidence="1">Uncharacterized protein</fullName>
    </submittedName>
</protein>
<accession>A0A951PSE5</accession>
<proteinExistence type="predicted"/>
<name>A0A951PSE5_9CYAN</name>
<reference evidence="1" key="1">
    <citation type="submission" date="2021-05" db="EMBL/GenBank/DDBJ databases">
        <authorList>
            <person name="Pietrasiak N."/>
            <person name="Ward R."/>
            <person name="Stajich J.E."/>
            <person name="Kurbessoian T."/>
        </authorList>
    </citation>
    <scope>NUCLEOTIDE SEQUENCE</scope>
    <source>
        <strain evidence="1">CPER-KK1</strain>
    </source>
</reference>
<dbReference type="AlphaFoldDB" id="A0A951PSE5"/>
<dbReference type="EMBL" id="JAHHIF010000053">
    <property type="protein sequence ID" value="MBW4548019.1"/>
    <property type="molecule type" value="Genomic_DNA"/>
</dbReference>
<dbReference type="Proteomes" id="UP000753908">
    <property type="component" value="Unassembled WGS sequence"/>
</dbReference>
<sequence length="65" mass="7035">MKYRLLIGAHIGATLTVSDFITELPPPKENFPPPAYLLQVLSSLGEAMDSLAQLQRHSAPSIMAS</sequence>
<organism evidence="1 2">
    <name type="scientific">Symplocastrum torsivum CPER-KK1</name>
    <dbReference type="NCBI Taxonomy" id="450513"/>
    <lineage>
        <taxon>Bacteria</taxon>
        <taxon>Bacillati</taxon>
        <taxon>Cyanobacteriota</taxon>
        <taxon>Cyanophyceae</taxon>
        <taxon>Oscillatoriophycideae</taxon>
        <taxon>Oscillatoriales</taxon>
        <taxon>Microcoleaceae</taxon>
        <taxon>Symplocastrum</taxon>
    </lineage>
</organism>
<gene>
    <name evidence="1" type="ORF">KME25_26805</name>
</gene>
<evidence type="ECO:0000313" key="2">
    <source>
        <dbReference type="Proteomes" id="UP000753908"/>
    </source>
</evidence>
<reference evidence="1" key="2">
    <citation type="journal article" date="2022" name="Microbiol. Resour. Announc.">
        <title>Metagenome Sequencing to Explore Phylogenomics of Terrestrial Cyanobacteria.</title>
        <authorList>
            <person name="Ward R.D."/>
            <person name="Stajich J.E."/>
            <person name="Johansen J.R."/>
            <person name="Huntemann M."/>
            <person name="Clum A."/>
            <person name="Foster B."/>
            <person name="Foster B."/>
            <person name="Roux S."/>
            <person name="Palaniappan K."/>
            <person name="Varghese N."/>
            <person name="Mukherjee S."/>
            <person name="Reddy T.B.K."/>
            <person name="Daum C."/>
            <person name="Copeland A."/>
            <person name="Chen I.A."/>
            <person name="Ivanova N.N."/>
            <person name="Kyrpides N.C."/>
            <person name="Shapiro N."/>
            <person name="Eloe-Fadrosh E.A."/>
            <person name="Pietrasiak N."/>
        </authorList>
    </citation>
    <scope>NUCLEOTIDE SEQUENCE</scope>
    <source>
        <strain evidence="1">CPER-KK1</strain>
    </source>
</reference>